<evidence type="ECO:0000313" key="11">
    <source>
        <dbReference type="Proteomes" id="UP000188184"/>
    </source>
</evidence>
<organism evidence="10 11">
    <name type="scientific">Planococcus lenghuensis</name>
    <dbReference type="NCBI Taxonomy" id="2213202"/>
    <lineage>
        <taxon>Bacteria</taxon>
        <taxon>Bacillati</taxon>
        <taxon>Bacillota</taxon>
        <taxon>Bacilli</taxon>
        <taxon>Bacillales</taxon>
        <taxon>Caryophanaceae</taxon>
        <taxon>Planococcus</taxon>
    </lineage>
</organism>
<dbReference type="Gene3D" id="3.40.50.2300">
    <property type="match status" value="1"/>
</dbReference>
<dbReference type="Pfam" id="PF00486">
    <property type="entry name" value="Trans_reg_C"/>
    <property type="match status" value="1"/>
</dbReference>
<accession>A0A1Q2KYQ1</accession>
<dbReference type="CDD" id="cd17574">
    <property type="entry name" value="REC_OmpR"/>
    <property type="match status" value="1"/>
</dbReference>
<dbReference type="InterPro" id="IPR011006">
    <property type="entry name" value="CheY-like_superfamily"/>
</dbReference>
<keyword evidence="5" id="KW-0804">Transcription</keyword>
<dbReference type="GO" id="GO:0005829">
    <property type="term" value="C:cytosol"/>
    <property type="evidence" value="ECO:0007669"/>
    <property type="project" value="TreeGrafter"/>
</dbReference>
<dbReference type="InterPro" id="IPR001789">
    <property type="entry name" value="Sig_transdc_resp-reg_receiver"/>
</dbReference>
<dbReference type="PANTHER" id="PTHR48111:SF1">
    <property type="entry name" value="TWO-COMPONENT RESPONSE REGULATOR ORR33"/>
    <property type="match status" value="1"/>
</dbReference>
<keyword evidence="3" id="KW-0805">Transcription regulation</keyword>
<dbReference type="InterPro" id="IPR001867">
    <property type="entry name" value="OmpR/PhoB-type_DNA-bd"/>
</dbReference>
<dbReference type="CDD" id="cd00383">
    <property type="entry name" value="trans_reg_C"/>
    <property type="match status" value="1"/>
</dbReference>
<keyword evidence="2" id="KW-0902">Two-component regulatory system</keyword>
<dbReference type="RefSeq" id="WP_077589226.1">
    <property type="nucleotide sequence ID" value="NZ_CP019640.1"/>
</dbReference>
<feature type="domain" description="Response regulatory" evidence="8">
    <location>
        <begin position="6"/>
        <end position="118"/>
    </location>
</feature>
<keyword evidence="11" id="KW-1185">Reference proteome</keyword>
<evidence type="ECO:0000259" key="8">
    <source>
        <dbReference type="PROSITE" id="PS50110"/>
    </source>
</evidence>
<evidence type="ECO:0000256" key="7">
    <source>
        <dbReference type="PROSITE-ProRule" id="PRU01091"/>
    </source>
</evidence>
<dbReference type="FunFam" id="3.40.50.2300:FF:000001">
    <property type="entry name" value="DNA-binding response regulator PhoB"/>
    <property type="match status" value="1"/>
</dbReference>
<evidence type="ECO:0000256" key="5">
    <source>
        <dbReference type="ARBA" id="ARBA00023163"/>
    </source>
</evidence>
<dbReference type="KEGG" id="pmar:B0X71_09770"/>
<dbReference type="EMBL" id="CP019640">
    <property type="protein sequence ID" value="AQQ53338.1"/>
    <property type="molecule type" value="Genomic_DNA"/>
</dbReference>
<reference evidence="10 11" key="1">
    <citation type="submission" date="2017-02" db="EMBL/GenBank/DDBJ databases">
        <title>The complete genomic sequence of a novel cold adapted crude oil-degrading bacterium Planococcus qaidamina Y42.</title>
        <authorList>
            <person name="Yang R."/>
        </authorList>
    </citation>
    <scope>NUCLEOTIDE SEQUENCE [LARGE SCALE GENOMIC DNA]</scope>
    <source>
        <strain evidence="10 11">Y42</strain>
    </source>
</reference>
<protein>
    <submittedName>
        <fullName evidence="10">DNA-binding response regulator</fullName>
    </submittedName>
</protein>
<dbReference type="Proteomes" id="UP000188184">
    <property type="component" value="Chromosome"/>
</dbReference>
<dbReference type="InterPro" id="IPR039420">
    <property type="entry name" value="WalR-like"/>
</dbReference>
<proteinExistence type="predicted"/>
<dbReference type="Gene3D" id="1.10.10.10">
    <property type="entry name" value="Winged helix-like DNA-binding domain superfamily/Winged helix DNA-binding domain"/>
    <property type="match status" value="1"/>
</dbReference>
<keyword evidence="1 6" id="KW-0597">Phosphoprotein</keyword>
<dbReference type="AlphaFoldDB" id="A0A1Q2KYQ1"/>
<evidence type="ECO:0000256" key="2">
    <source>
        <dbReference type="ARBA" id="ARBA00023012"/>
    </source>
</evidence>
<feature type="modified residue" description="4-aspartylphosphate" evidence="6">
    <location>
        <position position="54"/>
    </location>
</feature>
<dbReference type="Pfam" id="PF00072">
    <property type="entry name" value="Response_reg"/>
    <property type="match status" value="1"/>
</dbReference>
<dbReference type="SMART" id="SM00862">
    <property type="entry name" value="Trans_reg_C"/>
    <property type="match status" value="1"/>
</dbReference>
<evidence type="ECO:0000313" key="10">
    <source>
        <dbReference type="EMBL" id="AQQ53338.1"/>
    </source>
</evidence>
<dbReference type="GO" id="GO:0006355">
    <property type="term" value="P:regulation of DNA-templated transcription"/>
    <property type="evidence" value="ECO:0007669"/>
    <property type="project" value="InterPro"/>
</dbReference>
<dbReference type="SUPFAM" id="SSF52172">
    <property type="entry name" value="CheY-like"/>
    <property type="match status" value="1"/>
</dbReference>
<dbReference type="PROSITE" id="PS50110">
    <property type="entry name" value="RESPONSE_REGULATORY"/>
    <property type="match status" value="1"/>
</dbReference>
<dbReference type="OrthoDB" id="9790442at2"/>
<evidence type="ECO:0000256" key="1">
    <source>
        <dbReference type="ARBA" id="ARBA00022553"/>
    </source>
</evidence>
<dbReference type="GO" id="GO:0000156">
    <property type="term" value="F:phosphorelay response regulator activity"/>
    <property type="evidence" value="ECO:0007669"/>
    <property type="project" value="TreeGrafter"/>
</dbReference>
<feature type="domain" description="OmpR/PhoB-type" evidence="9">
    <location>
        <begin position="130"/>
        <end position="229"/>
    </location>
</feature>
<dbReference type="SMART" id="SM00448">
    <property type="entry name" value="REC"/>
    <property type="match status" value="1"/>
</dbReference>
<gene>
    <name evidence="10" type="ORF">B0X71_09770</name>
</gene>
<dbReference type="PROSITE" id="PS51755">
    <property type="entry name" value="OMPR_PHOB"/>
    <property type="match status" value="1"/>
</dbReference>
<sequence>MEGRERILIVDDEWNMRNLLKVHLFAHFETAEAADGPEALALLAQQRFSLVILDIMMPGMDGWEVCAKIRETSQVPILMLTARGDVKDKVEGLSAGADDYLVKPFNAEELVARVKALIRRSQLTPPTDAEDVIQIADLKIDRQARLVYAGTSVLDLTPKEFDLIELLATHPKIIFTREMLMDRVWGIHEVREMRTADTHVKNVREKFRKHGLSFNPIRTVWGKGYTFQRPDAAQ</sequence>
<evidence type="ECO:0000256" key="4">
    <source>
        <dbReference type="ARBA" id="ARBA00023125"/>
    </source>
</evidence>
<dbReference type="InterPro" id="IPR036388">
    <property type="entry name" value="WH-like_DNA-bd_sf"/>
</dbReference>
<dbReference type="GO" id="GO:0000976">
    <property type="term" value="F:transcription cis-regulatory region binding"/>
    <property type="evidence" value="ECO:0007669"/>
    <property type="project" value="TreeGrafter"/>
</dbReference>
<evidence type="ECO:0000259" key="9">
    <source>
        <dbReference type="PROSITE" id="PS51755"/>
    </source>
</evidence>
<dbReference type="Gene3D" id="6.10.250.690">
    <property type="match status" value="1"/>
</dbReference>
<evidence type="ECO:0000256" key="3">
    <source>
        <dbReference type="ARBA" id="ARBA00023015"/>
    </source>
</evidence>
<name>A0A1Q2KYQ1_9BACL</name>
<dbReference type="GO" id="GO:0032993">
    <property type="term" value="C:protein-DNA complex"/>
    <property type="evidence" value="ECO:0007669"/>
    <property type="project" value="TreeGrafter"/>
</dbReference>
<feature type="DNA-binding region" description="OmpR/PhoB-type" evidence="7">
    <location>
        <begin position="130"/>
        <end position="229"/>
    </location>
</feature>
<dbReference type="PANTHER" id="PTHR48111">
    <property type="entry name" value="REGULATOR OF RPOS"/>
    <property type="match status" value="1"/>
</dbReference>
<keyword evidence="4 7" id="KW-0238">DNA-binding</keyword>
<evidence type="ECO:0000256" key="6">
    <source>
        <dbReference type="PROSITE-ProRule" id="PRU00169"/>
    </source>
</evidence>